<evidence type="ECO:0000313" key="1">
    <source>
        <dbReference type="EMBL" id="RGJ05494.1"/>
    </source>
</evidence>
<protein>
    <submittedName>
        <fullName evidence="1">Uncharacterized protein</fullName>
    </submittedName>
</protein>
<proteinExistence type="predicted"/>
<evidence type="ECO:0000313" key="2">
    <source>
        <dbReference type="Proteomes" id="UP000263014"/>
    </source>
</evidence>
<name>A0A374PA06_9FIRM</name>
<comment type="caution">
    <text evidence="1">The sequence shown here is derived from an EMBL/GenBank/DDBJ whole genome shotgun (WGS) entry which is preliminary data.</text>
</comment>
<reference evidence="1 2" key="1">
    <citation type="submission" date="2018-08" db="EMBL/GenBank/DDBJ databases">
        <title>A genome reference for cultivated species of the human gut microbiota.</title>
        <authorList>
            <person name="Zou Y."/>
            <person name="Xue W."/>
            <person name="Luo G."/>
        </authorList>
    </citation>
    <scope>NUCLEOTIDE SEQUENCE [LARGE SCALE GENOMIC DNA]</scope>
    <source>
        <strain evidence="1 2">TM09-12</strain>
    </source>
</reference>
<sequence>MPGLSIWGMIVFSLLYIGSQEAPVMLFTSFLNH</sequence>
<dbReference type="AlphaFoldDB" id="A0A374PA06"/>
<organism evidence="1 2">
    <name type="scientific">Hungatella hathewayi</name>
    <dbReference type="NCBI Taxonomy" id="154046"/>
    <lineage>
        <taxon>Bacteria</taxon>
        <taxon>Bacillati</taxon>
        <taxon>Bacillota</taxon>
        <taxon>Clostridia</taxon>
        <taxon>Lachnospirales</taxon>
        <taxon>Lachnospiraceae</taxon>
        <taxon>Hungatella</taxon>
    </lineage>
</organism>
<accession>A0A374PA06</accession>
<dbReference type="Proteomes" id="UP000263014">
    <property type="component" value="Unassembled WGS sequence"/>
</dbReference>
<gene>
    <name evidence="1" type="ORF">DXD79_11110</name>
</gene>
<dbReference type="EMBL" id="QSON01000004">
    <property type="protein sequence ID" value="RGJ05494.1"/>
    <property type="molecule type" value="Genomic_DNA"/>
</dbReference>